<keyword evidence="2" id="KW-0812">Transmembrane</keyword>
<organism evidence="4 5">
    <name type="scientific">Pseudofrankia asymbiotica</name>
    <dbReference type="NCBI Taxonomy" id="1834516"/>
    <lineage>
        <taxon>Bacteria</taxon>
        <taxon>Bacillati</taxon>
        <taxon>Actinomycetota</taxon>
        <taxon>Actinomycetes</taxon>
        <taxon>Frankiales</taxon>
        <taxon>Frankiaceae</taxon>
        <taxon>Pseudofrankia</taxon>
    </lineage>
</organism>
<reference evidence="5" key="1">
    <citation type="submission" date="2016-10" db="EMBL/GenBank/DDBJ databases">
        <title>Frankia sp. NRRL B-16386 Genome sequencing.</title>
        <authorList>
            <person name="Ghodhbane-Gtari F."/>
            <person name="Swanson E."/>
            <person name="Gueddou A."/>
            <person name="Hezbri K."/>
            <person name="Ktari K."/>
            <person name="Nouioui I."/>
            <person name="Morris K."/>
            <person name="Simpson S."/>
            <person name="Abebe-Akele F."/>
            <person name="Thomas K."/>
            <person name="Gtari M."/>
            <person name="Tisa L.S."/>
        </authorList>
    </citation>
    <scope>NUCLEOTIDE SEQUENCE [LARGE SCALE GENOMIC DNA]</scope>
    <source>
        <strain evidence="5">NRRL B-16386</strain>
    </source>
</reference>
<feature type="transmembrane region" description="Helical" evidence="2">
    <location>
        <begin position="326"/>
        <end position="345"/>
    </location>
</feature>
<feature type="transmembrane region" description="Helical" evidence="2">
    <location>
        <begin position="288"/>
        <end position="306"/>
    </location>
</feature>
<dbReference type="GO" id="GO:0016020">
    <property type="term" value="C:membrane"/>
    <property type="evidence" value="ECO:0007669"/>
    <property type="project" value="TreeGrafter"/>
</dbReference>
<feature type="domain" description="Acyltransferase 3" evidence="3">
    <location>
        <begin position="54"/>
        <end position="415"/>
    </location>
</feature>
<keyword evidence="2" id="KW-0472">Membrane</keyword>
<evidence type="ECO:0000256" key="1">
    <source>
        <dbReference type="SAM" id="MobiDB-lite"/>
    </source>
</evidence>
<dbReference type="AlphaFoldDB" id="A0A1V2IFQ5"/>
<feature type="compositionally biased region" description="Basic and acidic residues" evidence="1">
    <location>
        <begin position="519"/>
        <end position="531"/>
    </location>
</feature>
<feature type="compositionally biased region" description="Low complexity" evidence="1">
    <location>
        <begin position="444"/>
        <end position="465"/>
    </location>
</feature>
<feature type="transmembrane region" description="Helical" evidence="2">
    <location>
        <begin position="58"/>
        <end position="75"/>
    </location>
</feature>
<dbReference type="RefSeq" id="WP_076814901.1">
    <property type="nucleotide sequence ID" value="NZ_MOMC01000014.1"/>
</dbReference>
<protein>
    <submittedName>
        <fullName evidence="4">Acyltransferase</fullName>
    </submittedName>
</protein>
<feature type="transmembrane region" description="Helical" evidence="2">
    <location>
        <begin position="396"/>
        <end position="418"/>
    </location>
</feature>
<dbReference type="GO" id="GO:0000271">
    <property type="term" value="P:polysaccharide biosynthetic process"/>
    <property type="evidence" value="ECO:0007669"/>
    <property type="project" value="TreeGrafter"/>
</dbReference>
<dbReference type="InterPro" id="IPR002656">
    <property type="entry name" value="Acyl_transf_3_dom"/>
</dbReference>
<dbReference type="Pfam" id="PF01757">
    <property type="entry name" value="Acyl_transf_3"/>
    <property type="match status" value="1"/>
</dbReference>
<feature type="region of interest" description="Disordered" evidence="1">
    <location>
        <begin position="437"/>
        <end position="465"/>
    </location>
</feature>
<feature type="transmembrane region" description="Helical" evidence="2">
    <location>
        <begin position="220"/>
        <end position="242"/>
    </location>
</feature>
<evidence type="ECO:0000256" key="2">
    <source>
        <dbReference type="SAM" id="Phobius"/>
    </source>
</evidence>
<proteinExistence type="predicted"/>
<feature type="transmembrane region" description="Helical" evidence="2">
    <location>
        <begin position="357"/>
        <end position="376"/>
    </location>
</feature>
<feature type="compositionally biased region" description="Low complexity" evidence="1">
    <location>
        <begin position="482"/>
        <end position="494"/>
    </location>
</feature>
<feature type="transmembrane region" description="Helical" evidence="2">
    <location>
        <begin position="254"/>
        <end position="276"/>
    </location>
</feature>
<dbReference type="Proteomes" id="UP000188929">
    <property type="component" value="Unassembled WGS sequence"/>
</dbReference>
<evidence type="ECO:0000259" key="3">
    <source>
        <dbReference type="Pfam" id="PF01757"/>
    </source>
</evidence>
<keyword evidence="5" id="KW-1185">Reference proteome</keyword>
<dbReference type="InterPro" id="IPR050879">
    <property type="entry name" value="Acyltransferase_3"/>
</dbReference>
<feature type="transmembrane region" description="Helical" evidence="2">
    <location>
        <begin position="188"/>
        <end position="208"/>
    </location>
</feature>
<dbReference type="PANTHER" id="PTHR23028:SF53">
    <property type="entry name" value="ACYL_TRANSF_3 DOMAIN-CONTAINING PROTEIN"/>
    <property type="match status" value="1"/>
</dbReference>
<feature type="transmembrane region" description="Helical" evidence="2">
    <location>
        <begin position="87"/>
        <end position="107"/>
    </location>
</feature>
<accession>A0A1V2IFQ5</accession>
<dbReference type="OrthoDB" id="9796461at2"/>
<evidence type="ECO:0000313" key="5">
    <source>
        <dbReference type="Proteomes" id="UP000188929"/>
    </source>
</evidence>
<name>A0A1V2IFQ5_9ACTN</name>
<comment type="caution">
    <text evidence="4">The sequence shown here is derived from an EMBL/GenBank/DDBJ whole genome shotgun (WGS) entry which is preliminary data.</text>
</comment>
<dbReference type="STRING" id="1834516.BL253_07725"/>
<keyword evidence="4" id="KW-0808">Transferase</keyword>
<gene>
    <name evidence="4" type="ORF">BL253_07725</name>
</gene>
<evidence type="ECO:0000313" key="4">
    <source>
        <dbReference type="EMBL" id="ONH31994.1"/>
    </source>
</evidence>
<dbReference type="EMBL" id="MOMC01000014">
    <property type="protein sequence ID" value="ONH31994.1"/>
    <property type="molecule type" value="Genomic_DNA"/>
</dbReference>
<keyword evidence="2" id="KW-1133">Transmembrane helix</keyword>
<feature type="region of interest" description="Disordered" evidence="1">
    <location>
        <begin position="482"/>
        <end position="538"/>
    </location>
</feature>
<dbReference type="GO" id="GO:0016747">
    <property type="term" value="F:acyltransferase activity, transferring groups other than amino-acyl groups"/>
    <property type="evidence" value="ECO:0007669"/>
    <property type="project" value="InterPro"/>
</dbReference>
<sequence>MTGAGLRQLGRPDDPTTVAVDAGTTIVSEAPQAPADAGPATTPAGPRRDATIFPGFDGLRAIAALLVIVVHVGFVTNLTLRTSLGPYAARAEIGVAVFFLISGFLLYRPFVARHLALADHGGGRDVPDAGGFLLRRFMRIVPLYWLVFVVSLVVVTDRMLVANIPSLIECLLFVQGYRKSWALQGLTQAWSLDVEVAFYLFVPLYAWLLGRRVRTPRTQLWLELTGVAGLYLVGTLVHWRMIGTTFGPADNWSVWLPVWWDLFSSGMFLAVVSAWYGRQGRHPRWSTLPFSGTVCWLLAAVCYWVASRRIGLPLWPIYDVTVRTDMGKHLFYGLFGFFLLLPAVFGPQRRGLVRRFLASRVMTFLGSVSYGIYLWHQTVIDVVMARGGWKIWQVSFLPFFAVVVVITVALSTLTYYLVERPCQNLARDWARRWKNRPRRDRGRAVSAPSSSARHSASPSGRPAPALLVPVLPTPASAVSASTTPASAAAPASPAMGSTRELLVAGGPDETTIPPLPEPHQPDRVGWRDDTGGRFASSD</sequence>
<dbReference type="PANTHER" id="PTHR23028">
    <property type="entry name" value="ACETYLTRANSFERASE"/>
    <property type="match status" value="1"/>
</dbReference>
<keyword evidence="4" id="KW-0012">Acyltransferase</keyword>
<feature type="transmembrane region" description="Helical" evidence="2">
    <location>
        <begin position="143"/>
        <end position="168"/>
    </location>
</feature>